<dbReference type="Proteomes" id="UP000663848">
    <property type="component" value="Unassembled WGS sequence"/>
</dbReference>
<reference evidence="5" key="1">
    <citation type="submission" date="2021-02" db="EMBL/GenBank/DDBJ databases">
        <authorList>
            <person name="Nowell W R."/>
        </authorList>
    </citation>
    <scope>NUCLEOTIDE SEQUENCE</scope>
</reference>
<dbReference type="EMBL" id="CAJOBR010024552">
    <property type="protein sequence ID" value="CAF4961611.1"/>
    <property type="molecule type" value="Genomic_DNA"/>
</dbReference>
<dbReference type="AlphaFoldDB" id="A0A821YAY9"/>
<feature type="non-terminal residue" evidence="5">
    <location>
        <position position="1"/>
    </location>
</feature>
<keyword evidence="3" id="KW-0539">Nucleus</keyword>
<evidence type="ECO:0000256" key="1">
    <source>
        <dbReference type="ARBA" id="ARBA00004123"/>
    </source>
</evidence>
<dbReference type="GO" id="GO:0046540">
    <property type="term" value="C:U4/U6 x U5 tri-snRNP complex"/>
    <property type="evidence" value="ECO:0007669"/>
    <property type="project" value="TreeGrafter"/>
</dbReference>
<evidence type="ECO:0000313" key="5">
    <source>
        <dbReference type="EMBL" id="CAF4961611.1"/>
    </source>
</evidence>
<evidence type="ECO:0000256" key="2">
    <source>
        <dbReference type="ARBA" id="ARBA00022737"/>
    </source>
</evidence>
<keyword evidence="2" id="KW-0677">Repeat</keyword>
<protein>
    <recommendedName>
        <fullName evidence="4">Suppressor of forked domain-containing protein</fullName>
    </recommendedName>
</protein>
<evidence type="ECO:0000259" key="4">
    <source>
        <dbReference type="Pfam" id="PF05843"/>
    </source>
</evidence>
<dbReference type="GO" id="GO:0000244">
    <property type="term" value="P:spliceosomal tri-snRNP complex assembly"/>
    <property type="evidence" value="ECO:0007669"/>
    <property type="project" value="TreeGrafter"/>
</dbReference>
<dbReference type="InterPro" id="IPR003107">
    <property type="entry name" value="HAT"/>
</dbReference>
<sequence length="232" mass="26663">MRGTEHCQKSEDVWLEAARLMPLDLARGIVTHAVRHLPQSVKIWVKAADLEQEPKAKKQVLRRALEHVPNSVRLWKAAVELEDEEDARIMLSRAVECCATSVELWLALARLETYENARRVLNKAREHIPTDRQIWIMAAKLEEANGNNTMVDRLIERALASLRANMVEINREHWFKDAIDCEKAGSVHTCQVLIRNIIGIDIDEEDQLETWIEDAQSCQTENAYECARAIYT</sequence>
<evidence type="ECO:0000313" key="6">
    <source>
        <dbReference type="Proteomes" id="UP000663848"/>
    </source>
</evidence>
<feature type="domain" description="Suppressor of forked" evidence="4">
    <location>
        <begin position="12"/>
        <end position="156"/>
    </location>
</feature>
<gene>
    <name evidence="5" type="ORF">QYT958_LOCUS34341</name>
</gene>
<accession>A0A821YAY9</accession>
<name>A0A821YAY9_9BILA</name>
<evidence type="ECO:0000256" key="3">
    <source>
        <dbReference type="ARBA" id="ARBA00023242"/>
    </source>
</evidence>
<dbReference type="Gene3D" id="1.25.40.10">
    <property type="entry name" value="Tetratricopeptide repeat domain"/>
    <property type="match status" value="1"/>
</dbReference>
<dbReference type="GO" id="GO:0071013">
    <property type="term" value="C:catalytic step 2 spliceosome"/>
    <property type="evidence" value="ECO:0007669"/>
    <property type="project" value="TreeGrafter"/>
</dbReference>
<comment type="caution">
    <text evidence="5">The sequence shown here is derived from an EMBL/GenBank/DDBJ whole genome shotgun (WGS) entry which is preliminary data.</text>
</comment>
<dbReference type="InterPro" id="IPR008847">
    <property type="entry name" value="Suf"/>
</dbReference>
<dbReference type="SUPFAM" id="SSF48452">
    <property type="entry name" value="TPR-like"/>
    <property type="match status" value="2"/>
</dbReference>
<dbReference type="PANTHER" id="PTHR11246:SF1">
    <property type="entry name" value="PRE-MRNA-PROCESSING FACTOR 6"/>
    <property type="match status" value="1"/>
</dbReference>
<organism evidence="5 6">
    <name type="scientific">Rotaria socialis</name>
    <dbReference type="NCBI Taxonomy" id="392032"/>
    <lineage>
        <taxon>Eukaryota</taxon>
        <taxon>Metazoa</taxon>
        <taxon>Spiralia</taxon>
        <taxon>Gnathifera</taxon>
        <taxon>Rotifera</taxon>
        <taxon>Eurotatoria</taxon>
        <taxon>Bdelloidea</taxon>
        <taxon>Philodinida</taxon>
        <taxon>Philodinidae</taxon>
        <taxon>Rotaria</taxon>
    </lineage>
</organism>
<dbReference type="PANTHER" id="PTHR11246">
    <property type="entry name" value="PRE-MRNA SPLICING FACTOR"/>
    <property type="match status" value="1"/>
</dbReference>
<proteinExistence type="predicted"/>
<dbReference type="SMART" id="SM00386">
    <property type="entry name" value="HAT"/>
    <property type="match status" value="3"/>
</dbReference>
<comment type="subcellular location">
    <subcellularLocation>
        <location evidence="1">Nucleus</location>
    </subcellularLocation>
</comment>
<dbReference type="InterPro" id="IPR011990">
    <property type="entry name" value="TPR-like_helical_dom_sf"/>
</dbReference>
<dbReference type="Pfam" id="PF05843">
    <property type="entry name" value="Suf"/>
    <property type="match status" value="1"/>
</dbReference>
<dbReference type="InterPro" id="IPR045075">
    <property type="entry name" value="Syf1-like"/>
</dbReference>
<dbReference type="FunFam" id="1.25.40.10:FF:003529">
    <property type="entry name" value="Uncharacterized protein"/>
    <property type="match status" value="1"/>
</dbReference>